<dbReference type="PANTHER" id="PTHR33376">
    <property type="match status" value="1"/>
</dbReference>
<keyword evidence="3" id="KW-0574">Periplasm</keyword>
<reference evidence="5 6" key="1">
    <citation type="journal article" date="2014" name="Int. J. Syst. Evol. Microbiol.">
        <title>Complete genome sequence of Corynebacterium casei LMG S-19264T (=DSM 44701T), isolated from a smear-ripened cheese.</title>
        <authorList>
            <consortium name="US DOE Joint Genome Institute (JGI-PGF)"/>
            <person name="Walter F."/>
            <person name="Albersmeier A."/>
            <person name="Kalinowski J."/>
            <person name="Ruckert C."/>
        </authorList>
    </citation>
    <scope>NUCLEOTIDE SEQUENCE [LARGE SCALE GENOMIC DNA]</scope>
    <source>
        <strain evidence="5 6">CGMCC 1.7029</strain>
    </source>
</reference>
<dbReference type="Gene3D" id="3.40.190.170">
    <property type="entry name" value="Bacterial extracellular solute-binding protein, family 7"/>
    <property type="match status" value="1"/>
</dbReference>
<dbReference type="Pfam" id="PF03480">
    <property type="entry name" value="DctP"/>
    <property type="match status" value="1"/>
</dbReference>
<proteinExistence type="predicted"/>
<feature type="signal peptide" evidence="4">
    <location>
        <begin position="1"/>
        <end position="22"/>
    </location>
</feature>
<dbReference type="AlphaFoldDB" id="A0A918DFC8"/>
<gene>
    <name evidence="5" type="ORF">GCM10010991_35870</name>
</gene>
<name>A0A918DFC8_9RHOB</name>
<dbReference type="EMBL" id="BMLP01000012">
    <property type="protein sequence ID" value="GGO38484.1"/>
    <property type="molecule type" value="Genomic_DNA"/>
</dbReference>
<evidence type="ECO:0000313" key="5">
    <source>
        <dbReference type="EMBL" id="GGO38484.1"/>
    </source>
</evidence>
<dbReference type="GO" id="GO:0042597">
    <property type="term" value="C:periplasmic space"/>
    <property type="evidence" value="ECO:0007669"/>
    <property type="project" value="UniProtKB-SubCell"/>
</dbReference>
<keyword evidence="2 4" id="KW-0732">Signal</keyword>
<organism evidence="5 6">
    <name type="scientific">Gemmobacter aquaticus</name>
    <dbReference type="NCBI Taxonomy" id="490185"/>
    <lineage>
        <taxon>Bacteria</taxon>
        <taxon>Pseudomonadati</taxon>
        <taxon>Pseudomonadota</taxon>
        <taxon>Alphaproteobacteria</taxon>
        <taxon>Rhodobacterales</taxon>
        <taxon>Paracoccaceae</taxon>
        <taxon>Gemmobacter</taxon>
    </lineage>
</organism>
<evidence type="ECO:0000256" key="4">
    <source>
        <dbReference type="SAM" id="SignalP"/>
    </source>
</evidence>
<evidence type="ECO:0000313" key="6">
    <source>
        <dbReference type="Proteomes" id="UP000598196"/>
    </source>
</evidence>
<evidence type="ECO:0000256" key="1">
    <source>
        <dbReference type="ARBA" id="ARBA00004418"/>
    </source>
</evidence>
<dbReference type="NCBIfam" id="NF037995">
    <property type="entry name" value="TRAP_S1"/>
    <property type="match status" value="1"/>
</dbReference>
<dbReference type="InterPro" id="IPR038404">
    <property type="entry name" value="TRAP_DctP_sf"/>
</dbReference>
<dbReference type="RefSeq" id="WP_146284458.1">
    <property type="nucleotide sequence ID" value="NZ_BMLP01000012.1"/>
</dbReference>
<protein>
    <submittedName>
        <fullName evidence="5">C4-dicarboxylate ABC transporter</fullName>
    </submittedName>
</protein>
<sequence length="342" mass="36504">MNTFGKLIATSVLALAPSVLTAETNLIFNAFLPPHDELRQNAIENFAKAIEKETNGSVTVTIPDTTLAPSDRQYEMVRDGIADMALASSGTVRQMVALNQIADLPLNSPSSRAASIALWETYQKYFAPIGEFKGVHVLATTVLPGRQVLSVSDKTVDSVDAFAGVKLWSPPGRLTGVAKALGAVPVNSEFTDLFEYVSKGTVDAVIMTPGSADGARILDNVKSITNVPGGLGSLSFSVFIAQERWDSLTDEERAAITRAAQAIPAAAGAAADHEEAELAPKIASIPTHVFEGDELAKLNDRLARSIEDWKASAKERGIENPDEVLAFYRSVLERELAAQPAN</sequence>
<evidence type="ECO:0000256" key="3">
    <source>
        <dbReference type="ARBA" id="ARBA00022764"/>
    </source>
</evidence>
<comment type="subcellular location">
    <subcellularLocation>
        <location evidence="1">Periplasm</location>
    </subcellularLocation>
</comment>
<dbReference type="PANTHER" id="PTHR33376:SF15">
    <property type="entry name" value="BLL6794 PROTEIN"/>
    <property type="match status" value="1"/>
</dbReference>
<keyword evidence="6" id="KW-1185">Reference proteome</keyword>
<accession>A0A918DFC8</accession>
<dbReference type="OrthoDB" id="7822595at2"/>
<feature type="chain" id="PRO_5037800972" evidence="4">
    <location>
        <begin position="23"/>
        <end position="342"/>
    </location>
</feature>
<dbReference type="Proteomes" id="UP000598196">
    <property type="component" value="Unassembled WGS sequence"/>
</dbReference>
<dbReference type="GO" id="GO:0055085">
    <property type="term" value="P:transmembrane transport"/>
    <property type="evidence" value="ECO:0007669"/>
    <property type="project" value="InterPro"/>
</dbReference>
<evidence type="ECO:0000256" key="2">
    <source>
        <dbReference type="ARBA" id="ARBA00022729"/>
    </source>
</evidence>
<dbReference type="InterPro" id="IPR018389">
    <property type="entry name" value="DctP_fam"/>
</dbReference>
<comment type="caution">
    <text evidence="5">The sequence shown here is derived from an EMBL/GenBank/DDBJ whole genome shotgun (WGS) entry which is preliminary data.</text>
</comment>